<feature type="signal peptide" evidence="9">
    <location>
        <begin position="1"/>
        <end position="26"/>
    </location>
</feature>
<evidence type="ECO:0000313" key="10">
    <source>
        <dbReference type="EMBL" id="QNU68428.1"/>
    </source>
</evidence>
<accession>A0A4U7JNC1</accession>
<dbReference type="InterPro" id="IPR016134">
    <property type="entry name" value="Dockerin_dom"/>
</dbReference>
<dbReference type="Pfam" id="PF03422">
    <property type="entry name" value="CBM_6"/>
    <property type="match status" value="1"/>
</dbReference>
<comment type="catalytic activity">
    <reaction evidence="1">
        <text>Endohydrolysis of (1-&gt;4)-beta-D-glucosidic linkages in cellulose, lichenin and cereal beta-D-glucans.</text>
        <dbReference type="EC" id="3.2.1.4"/>
    </reaction>
</comment>
<dbReference type="EMBL" id="CP061336">
    <property type="protein sequence ID" value="QNU68428.1"/>
    <property type="molecule type" value="Genomic_DNA"/>
</dbReference>
<keyword evidence="7" id="KW-0326">Glycosidase</keyword>
<dbReference type="InterPro" id="IPR005084">
    <property type="entry name" value="CBM6"/>
</dbReference>
<dbReference type="Gene3D" id="1.10.1330.10">
    <property type="entry name" value="Dockerin domain"/>
    <property type="match status" value="1"/>
</dbReference>
<name>A0A4U7JNC1_9FIRM</name>
<protein>
    <recommendedName>
        <fullName evidence="2">cellulase</fullName>
        <ecNumber evidence="2">3.2.1.4</ecNumber>
    </recommendedName>
</protein>
<dbReference type="PROSITE" id="PS51766">
    <property type="entry name" value="DOCKERIN"/>
    <property type="match status" value="1"/>
</dbReference>
<dbReference type="InterPro" id="IPR036514">
    <property type="entry name" value="SGNH_hydro_sf"/>
</dbReference>
<keyword evidence="8" id="KW-0624">Polysaccharide degradation</keyword>
<sequence>MLNKKIIRFIGAITAAFLLACNISYSDPQTAYAAASKIEAENFTSQSGIRTEACAEGGENIGYIENGDYAVYSGIDFGSGKTSFTARVASATSGGNIELRLDSINGTLIGTCPVSGTGDFQNWVDVSCNLTGATGIHDLYLKFTGGSGYLFNINWFSFDGASSSKTLGDINADGSIDAIDLMLIKKHLLGAEAIENTASADLDASGAIDAIDFALMKQYLLGIITTFPGASVEPEDPEDPEEPQFNIPWDWAGVIGTGQSLSVGHFGTPVVSTTQPYNNLKLSLGNLNLTVPPYDSNNSQLKMVPLVEPIRNIGSGWHVAYPINIWGETPHTAMANQITALVKAAGGKDYITAHTVVGETGQGYEQLKKGAAVQSDLGHSYQAALFEVQAINRLAKAAGKTYGVGAITLVHGENDFNNQSYESCIRQLWSDYNKDIKAITGQTQNIPLFLVQQHSYMSTGTAVSTLAQWKAGVDYPNDIVCIGPNYQRTYGSDHVHLTANAYQQMGEKFGQVYYERVVLGNNWQPLQPTGATKSGNVITVNFHVPVGPLVWDTTLGAPNQSSNTEWKNGKGFEVTANGSKVTISSVEISGNSVKITCASNLPASGVKVGYAFTGGSSRANGTYRWGLLRDSDPFKGRSGVSQPNFCVAFEMGV</sequence>
<dbReference type="SMART" id="SM00606">
    <property type="entry name" value="CBD_IV"/>
    <property type="match status" value="1"/>
</dbReference>
<gene>
    <name evidence="10" type="ORF">EHE19_008510</name>
</gene>
<dbReference type="InterPro" id="IPR036439">
    <property type="entry name" value="Dockerin_dom_sf"/>
</dbReference>
<dbReference type="SUPFAM" id="SSF49785">
    <property type="entry name" value="Galactose-binding domain-like"/>
    <property type="match status" value="1"/>
</dbReference>
<dbReference type="PROSITE" id="PS00018">
    <property type="entry name" value="EF_HAND_1"/>
    <property type="match status" value="1"/>
</dbReference>
<dbReference type="SUPFAM" id="SSF52266">
    <property type="entry name" value="SGNH hydrolase"/>
    <property type="match status" value="1"/>
</dbReference>
<keyword evidence="4" id="KW-0378">Hydrolase</keyword>
<dbReference type="InterPro" id="IPR006584">
    <property type="entry name" value="Cellulose-bd_IV"/>
</dbReference>
<evidence type="ECO:0000256" key="9">
    <source>
        <dbReference type="SAM" id="SignalP"/>
    </source>
</evidence>
<evidence type="ECO:0000256" key="3">
    <source>
        <dbReference type="ARBA" id="ARBA00022729"/>
    </source>
</evidence>
<reference evidence="10 11" key="1">
    <citation type="submission" date="2020-09" db="EMBL/GenBank/DDBJ databases">
        <title>Characterization and genome sequencing of Ruminiclostridium sp. nov. MA18.</title>
        <authorList>
            <person name="Rettenmaier R."/>
            <person name="Kowollik M.-L."/>
            <person name="Liebl W."/>
            <person name="Zverlov V."/>
        </authorList>
    </citation>
    <scope>NUCLEOTIDE SEQUENCE [LARGE SCALE GENOMIC DNA]</scope>
    <source>
        <strain evidence="10 11">MA18</strain>
    </source>
</reference>
<dbReference type="OrthoDB" id="1736584at2"/>
<dbReference type="GO" id="GO:0008810">
    <property type="term" value="F:cellulase activity"/>
    <property type="evidence" value="ECO:0007669"/>
    <property type="project" value="UniProtKB-EC"/>
</dbReference>
<dbReference type="CDD" id="cd14256">
    <property type="entry name" value="Dockerin_I"/>
    <property type="match status" value="1"/>
</dbReference>
<dbReference type="InterPro" id="IPR018247">
    <property type="entry name" value="EF_Hand_1_Ca_BS"/>
</dbReference>
<dbReference type="RefSeq" id="WP_137696345.1">
    <property type="nucleotide sequence ID" value="NZ_CP061336.1"/>
</dbReference>
<dbReference type="PROSITE" id="PS51257">
    <property type="entry name" value="PROKAR_LIPOPROTEIN"/>
    <property type="match status" value="1"/>
</dbReference>
<dbReference type="InterPro" id="IPR008979">
    <property type="entry name" value="Galactose-bd-like_sf"/>
</dbReference>
<dbReference type="CDD" id="cd04084">
    <property type="entry name" value="CBM6_xylanase-like"/>
    <property type="match status" value="1"/>
</dbReference>
<evidence type="ECO:0000256" key="8">
    <source>
        <dbReference type="ARBA" id="ARBA00023326"/>
    </source>
</evidence>
<keyword evidence="5" id="KW-0136">Cellulose degradation</keyword>
<evidence type="ECO:0000256" key="6">
    <source>
        <dbReference type="ARBA" id="ARBA00023277"/>
    </source>
</evidence>
<proteinExistence type="predicted"/>
<keyword evidence="6" id="KW-0119">Carbohydrate metabolism</keyword>
<evidence type="ECO:0000256" key="4">
    <source>
        <dbReference type="ARBA" id="ARBA00022801"/>
    </source>
</evidence>
<dbReference type="PROSITE" id="PS51175">
    <property type="entry name" value="CBM6"/>
    <property type="match status" value="1"/>
</dbReference>
<dbReference type="AlphaFoldDB" id="A0A4U7JNC1"/>
<dbReference type="Gene3D" id="2.60.120.260">
    <property type="entry name" value="Galactose-binding domain-like"/>
    <property type="match status" value="1"/>
</dbReference>
<dbReference type="Pfam" id="PF00404">
    <property type="entry name" value="Dockerin_1"/>
    <property type="match status" value="1"/>
</dbReference>
<feature type="chain" id="PRO_5039478799" description="cellulase" evidence="9">
    <location>
        <begin position="27"/>
        <end position="653"/>
    </location>
</feature>
<dbReference type="EC" id="3.2.1.4" evidence="2"/>
<dbReference type="GO" id="GO:0030246">
    <property type="term" value="F:carbohydrate binding"/>
    <property type="evidence" value="ECO:0007669"/>
    <property type="project" value="InterPro"/>
</dbReference>
<evidence type="ECO:0000313" key="11">
    <source>
        <dbReference type="Proteomes" id="UP000306409"/>
    </source>
</evidence>
<evidence type="ECO:0000256" key="1">
    <source>
        <dbReference type="ARBA" id="ARBA00000966"/>
    </source>
</evidence>
<dbReference type="SUPFAM" id="SSF63446">
    <property type="entry name" value="Type I dockerin domain"/>
    <property type="match status" value="1"/>
</dbReference>
<evidence type="ECO:0000256" key="2">
    <source>
        <dbReference type="ARBA" id="ARBA00012601"/>
    </source>
</evidence>
<keyword evidence="11" id="KW-1185">Reference proteome</keyword>
<keyword evidence="3 9" id="KW-0732">Signal</keyword>
<dbReference type="GO" id="GO:0030245">
    <property type="term" value="P:cellulose catabolic process"/>
    <property type="evidence" value="ECO:0007669"/>
    <property type="project" value="UniProtKB-KW"/>
</dbReference>
<organism evidence="10 11">
    <name type="scientific">Ruminiclostridium herbifermentans</name>
    <dbReference type="NCBI Taxonomy" id="2488810"/>
    <lineage>
        <taxon>Bacteria</taxon>
        <taxon>Bacillati</taxon>
        <taxon>Bacillota</taxon>
        <taxon>Clostridia</taxon>
        <taxon>Eubacteriales</taxon>
        <taxon>Oscillospiraceae</taxon>
        <taxon>Ruminiclostridium</taxon>
    </lineage>
</organism>
<dbReference type="Proteomes" id="UP000306409">
    <property type="component" value="Chromosome"/>
</dbReference>
<dbReference type="Gene3D" id="3.40.50.1110">
    <property type="entry name" value="SGNH hydrolase"/>
    <property type="match status" value="1"/>
</dbReference>
<evidence type="ECO:0000256" key="5">
    <source>
        <dbReference type="ARBA" id="ARBA00023001"/>
    </source>
</evidence>
<dbReference type="InterPro" id="IPR002105">
    <property type="entry name" value="Dockerin_1_rpt"/>
</dbReference>
<dbReference type="KEGG" id="rher:EHE19_008510"/>
<evidence type="ECO:0000256" key="7">
    <source>
        <dbReference type="ARBA" id="ARBA00023295"/>
    </source>
</evidence>